<dbReference type="SUPFAM" id="SSF53756">
    <property type="entry name" value="UDP-Glycosyltransferase/glycogen phosphorylase"/>
    <property type="match status" value="1"/>
</dbReference>
<evidence type="ECO:0000259" key="1">
    <source>
        <dbReference type="Pfam" id="PF00534"/>
    </source>
</evidence>
<dbReference type="GO" id="GO:0016757">
    <property type="term" value="F:glycosyltransferase activity"/>
    <property type="evidence" value="ECO:0007669"/>
    <property type="project" value="InterPro"/>
</dbReference>
<feature type="domain" description="Glycosyl transferase family 1" evidence="1">
    <location>
        <begin position="35"/>
        <end position="196"/>
    </location>
</feature>
<keyword evidence="2" id="KW-0808">Transferase</keyword>
<organism evidence="2 3">
    <name type="scientific">Sphaerospermopsis reniformis</name>
    <dbReference type="NCBI Taxonomy" id="531300"/>
    <lineage>
        <taxon>Bacteria</taxon>
        <taxon>Bacillati</taxon>
        <taxon>Cyanobacteriota</taxon>
        <taxon>Cyanophyceae</taxon>
        <taxon>Nostocales</taxon>
        <taxon>Aphanizomenonaceae</taxon>
        <taxon>Sphaerospermopsis</taxon>
    </lineage>
</organism>
<proteinExistence type="predicted"/>
<dbReference type="InterPro" id="IPR001296">
    <property type="entry name" value="Glyco_trans_1"/>
</dbReference>
<evidence type="ECO:0000313" key="2">
    <source>
        <dbReference type="EMBL" id="GCL36936.1"/>
    </source>
</evidence>
<gene>
    <name evidence="2" type="ORF">SR1949_20420</name>
</gene>
<keyword evidence="3" id="KW-1185">Reference proteome</keyword>
<evidence type="ECO:0000313" key="3">
    <source>
        <dbReference type="Proteomes" id="UP000300142"/>
    </source>
</evidence>
<dbReference type="Proteomes" id="UP000300142">
    <property type="component" value="Unassembled WGS sequence"/>
</dbReference>
<dbReference type="AlphaFoldDB" id="A0A479ZZD9"/>
<accession>A0A479ZZD9</accession>
<sequence>MLISYMTGKKKSYANNLRGFKDAKDNNWFAPEHNLVNKFTVLYSGNMGLCHDMDTILETAKLLRDEPIQFVCISIGAKRQSFLEEVNDLGLTKFSVSVLLRKKVLPYYLTDCNLSLVTVEAGMESLVAPSKLHPALAAGRPIAVICSKYSYLRKMMIDGKCGVSVENGDSMIQTKSIRLLNSDRKLAELMNKASRKYLQSNFTQPIIASQYFCVV</sequence>
<name>A0A479ZZD9_9CYAN</name>
<dbReference type="Pfam" id="PF00534">
    <property type="entry name" value="Glycos_transf_1"/>
    <property type="match status" value="1"/>
</dbReference>
<reference evidence="3" key="1">
    <citation type="submission" date="2019-02" db="EMBL/GenBank/DDBJ databases">
        <title>Draft genome sequence of Sphaerospermopsis reniformis NIES-1949.</title>
        <authorList>
            <person name="Yamaguchi H."/>
            <person name="Suzuki S."/>
            <person name="Kawachi M."/>
        </authorList>
    </citation>
    <scope>NUCLEOTIDE SEQUENCE [LARGE SCALE GENOMIC DNA]</scope>
    <source>
        <strain evidence="3">NIES-1949</strain>
    </source>
</reference>
<dbReference type="Gene3D" id="3.40.50.2000">
    <property type="entry name" value="Glycogen Phosphorylase B"/>
    <property type="match status" value="1"/>
</dbReference>
<comment type="caution">
    <text evidence="2">The sequence shown here is derived from an EMBL/GenBank/DDBJ whole genome shotgun (WGS) entry which is preliminary data.</text>
</comment>
<dbReference type="EMBL" id="BJCE01000055">
    <property type="protein sequence ID" value="GCL36936.1"/>
    <property type="molecule type" value="Genomic_DNA"/>
</dbReference>
<protein>
    <submittedName>
        <fullName evidence="2">Group 1 glycosyl transferase</fullName>
    </submittedName>
</protein>